<organism evidence="13 14">
    <name type="scientific">Cherax quadricarinatus</name>
    <name type="common">Australian red claw crayfish</name>
    <dbReference type="NCBI Taxonomy" id="27406"/>
    <lineage>
        <taxon>Eukaryota</taxon>
        <taxon>Metazoa</taxon>
        <taxon>Ecdysozoa</taxon>
        <taxon>Arthropoda</taxon>
        <taxon>Crustacea</taxon>
        <taxon>Multicrustacea</taxon>
        <taxon>Malacostraca</taxon>
        <taxon>Eumalacostraca</taxon>
        <taxon>Eucarida</taxon>
        <taxon>Decapoda</taxon>
        <taxon>Pleocyemata</taxon>
        <taxon>Astacidea</taxon>
        <taxon>Parastacoidea</taxon>
        <taxon>Parastacidae</taxon>
        <taxon>Cherax</taxon>
    </lineage>
</organism>
<keyword evidence="4" id="KW-0808">Transferase</keyword>
<evidence type="ECO:0000256" key="5">
    <source>
        <dbReference type="ARBA" id="ARBA00022741"/>
    </source>
</evidence>
<sequence length="87" mass="10125">MALHNYEKIEKIGEGTYGVVYKAQDRVTKRIVALKKIRLENEADGVPSTALREISLLKELDHENIVRLLDVVYGDRKLYMVFEYLNQ</sequence>
<feature type="domain" description="Protein kinase" evidence="12">
    <location>
        <begin position="6"/>
        <end position="87"/>
    </location>
</feature>
<reference evidence="13 14" key="1">
    <citation type="journal article" date="2024" name="BMC Genomics">
        <title>Genome assembly of redclaw crayfish (Cherax quadricarinatus) provides insights into its immune adaptation and hypoxia tolerance.</title>
        <authorList>
            <person name="Liu Z."/>
            <person name="Zheng J."/>
            <person name="Li H."/>
            <person name="Fang K."/>
            <person name="Wang S."/>
            <person name="He J."/>
            <person name="Zhou D."/>
            <person name="Weng S."/>
            <person name="Chi M."/>
            <person name="Gu Z."/>
            <person name="He J."/>
            <person name="Li F."/>
            <person name="Wang M."/>
        </authorList>
    </citation>
    <scope>NUCLEOTIDE SEQUENCE [LARGE SCALE GENOMIC DNA]</scope>
    <source>
        <strain evidence="13">ZL_2023a</strain>
    </source>
</reference>
<comment type="similarity">
    <text evidence="1">Belongs to the protein kinase superfamily. CMGC Ser/Thr protein kinase family. CDC2/CDKX subfamily.</text>
</comment>
<evidence type="ECO:0000313" key="14">
    <source>
        <dbReference type="Proteomes" id="UP001445076"/>
    </source>
</evidence>
<dbReference type="GO" id="GO:0005524">
    <property type="term" value="F:ATP binding"/>
    <property type="evidence" value="ECO:0007669"/>
    <property type="project" value="UniProtKB-UniRule"/>
</dbReference>
<dbReference type="SUPFAM" id="SSF56112">
    <property type="entry name" value="Protein kinase-like (PK-like)"/>
    <property type="match status" value="1"/>
</dbReference>
<keyword evidence="14" id="KW-1185">Reference proteome</keyword>
<keyword evidence="6" id="KW-0418">Kinase</keyword>
<dbReference type="GO" id="GO:0005737">
    <property type="term" value="C:cytoplasm"/>
    <property type="evidence" value="ECO:0007669"/>
    <property type="project" value="TreeGrafter"/>
</dbReference>
<keyword evidence="2" id="KW-0723">Serine/threonine-protein kinase</keyword>
<evidence type="ECO:0000256" key="1">
    <source>
        <dbReference type="ARBA" id="ARBA00006485"/>
    </source>
</evidence>
<evidence type="ECO:0000313" key="13">
    <source>
        <dbReference type="EMBL" id="KAK8754021.1"/>
    </source>
</evidence>
<keyword evidence="5 11" id="KW-0547">Nucleotide-binding</keyword>
<dbReference type="PROSITE" id="PS50011">
    <property type="entry name" value="PROTEIN_KINASE_DOM"/>
    <property type="match status" value="1"/>
</dbReference>
<dbReference type="GO" id="GO:0004693">
    <property type="term" value="F:cyclin-dependent protein serine/threonine kinase activity"/>
    <property type="evidence" value="ECO:0007669"/>
    <property type="project" value="UniProtKB-EC"/>
</dbReference>
<dbReference type="GO" id="GO:0030332">
    <property type="term" value="F:cyclin binding"/>
    <property type="evidence" value="ECO:0007669"/>
    <property type="project" value="TreeGrafter"/>
</dbReference>
<gene>
    <name evidence="13" type="ORF">OTU49_008311</name>
</gene>
<feature type="non-terminal residue" evidence="13">
    <location>
        <position position="87"/>
    </location>
</feature>
<dbReference type="InterPro" id="IPR000719">
    <property type="entry name" value="Prot_kinase_dom"/>
</dbReference>
<accession>A0AAW0YR11</accession>
<evidence type="ECO:0000256" key="7">
    <source>
        <dbReference type="ARBA" id="ARBA00022840"/>
    </source>
</evidence>
<dbReference type="AlphaFoldDB" id="A0AAW0YR11"/>
<dbReference type="PANTHER" id="PTHR24056:SF254">
    <property type="entry name" value="CYCLIN-DEPENDENT KINASE 2"/>
    <property type="match status" value="1"/>
</dbReference>
<feature type="binding site" evidence="11">
    <location>
        <position position="35"/>
    </location>
    <ligand>
        <name>ATP</name>
        <dbReference type="ChEBI" id="CHEBI:30616"/>
    </ligand>
</feature>
<dbReference type="GO" id="GO:0007165">
    <property type="term" value="P:signal transduction"/>
    <property type="evidence" value="ECO:0007669"/>
    <property type="project" value="TreeGrafter"/>
</dbReference>
<comment type="catalytic activity">
    <reaction evidence="9">
        <text>L-seryl-[protein] + ATP = O-phospho-L-seryl-[protein] + ADP + H(+)</text>
        <dbReference type="Rhea" id="RHEA:17989"/>
        <dbReference type="Rhea" id="RHEA-COMP:9863"/>
        <dbReference type="Rhea" id="RHEA-COMP:11604"/>
        <dbReference type="ChEBI" id="CHEBI:15378"/>
        <dbReference type="ChEBI" id="CHEBI:29999"/>
        <dbReference type="ChEBI" id="CHEBI:30616"/>
        <dbReference type="ChEBI" id="CHEBI:83421"/>
        <dbReference type="ChEBI" id="CHEBI:456216"/>
        <dbReference type="EC" id="2.7.11.22"/>
    </reaction>
</comment>
<dbReference type="PROSITE" id="PS00107">
    <property type="entry name" value="PROTEIN_KINASE_ATP"/>
    <property type="match status" value="1"/>
</dbReference>
<evidence type="ECO:0000256" key="10">
    <source>
        <dbReference type="ARBA" id="ARBA00049280"/>
    </source>
</evidence>
<keyword evidence="7 11" id="KW-0067">ATP-binding</keyword>
<dbReference type="PANTHER" id="PTHR24056">
    <property type="entry name" value="CELL DIVISION PROTEIN KINASE"/>
    <property type="match status" value="1"/>
</dbReference>
<name>A0AAW0YR11_CHEQU</name>
<dbReference type="InterPro" id="IPR011009">
    <property type="entry name" value="Kinase-like_dom_sf"/>
</dbReference>
<dbReference type="EMBL" id="JARKIK010000001">
    <property type="protein sequence ID" value="KAK8754021.1"/>
    <property type="molecule type" value="Genomic_DNA"/>
</dbReference>
<comment type="caution">
    <text evidence="13">The sequence shown here is derived from an EMBL/GenBank/DDBJ whole genome shotgun (WGS) entry which is preliminary data.</text>
</comment>
<protein>
    <recommendedName>
        <fullName evidence="12">Protein kinase domain-containing protein</fullName>
    </recommendedName>
</protein>
<evidence type="ECO:0000256" key="8">
    <source>
        <dbReference type="ARBA" id="ARBA00047811"/>
    </source>
</evidence>
<evidence type="ECO:0000256" key="11">
    <source>
        <dbReference type="PROSITE-ProRule" id="PRU10141"/>
    </source>
</evidence>
<comment type="catalytic activity">
    <reaction evidence="10">
        <text>[DNA-directed RNA polymerase] + ATP = phospho-[DNA-directed RNA polymerase] + ADP + H(+)</text>
        <dbReference type="Rhea" id="RHEA:10216"/>
        <dbReference type="Rhea" id="RHEA-COMP:11321"/>
        <dbReference type="Rhea" id="RHEA-COMP:11322"/>
        <dbReference type="ChEBI" id="CHEBI:15378"/>
        <dbReference type="ChEBI" id="CHEBI:30616"/>
        <dbReference type="ChEBI" id="CHEBI:43176"/>
        <dbReference type="ChEBI" id="CHEBI:68546"/>
        <dbReference type="ChEBI" id="CHEBI:456216"/>
        <dbReference type="EC" id="2.7.11.23"/>
    </reaction>
</comment>
<proteinExistence type="inferred from homology"/>
<dbReference type="Gene3D" id="3.30.200.20">
    <property type="entry name" value="Phosphorylase Kinase, domain 1"/>
    <property type="match status" value="1"/>
</dbReference>
<dbReference type="FunFam" id="3.30.200.20:FF:000027">
    <property type="entry name" value="Putative Cyclin-dependent kinase 1"/>
    <property type="match status" value="1"/>
</dbReference>
<dbReference type="InterPro" id="IPR050108">
    <property type="entry name" value="CDK"/>
</dbReference>
<keyword evidence="3" id="KW-0597">Phosphoprotein</keyword>
<dbReference type="GO" id="GO:0000307">
    <property type="term" value="C:cyclin-dependent protein kinase holoenzyme complex"/>
    <property type="evidence" value="ECO:0007669"/>
    <property type="project" value="TreeGrafter"/>
</dbReference>
<dbReference type="Proteomes" id="UP001445076">
    <property type="component" value="Unassembled WGS sequence"/>
</dbReference>
<evidence type="ECO:0000259" key="12">
    <source>
        <dbReference type="PROSITE" id="PS50011"/>
    </source>
</evidence>
<dbReference type="InterPro" id="IPR017441">
    <property type="entry name" value="Protein_kinase_ATP_BS"/>
</dbReference>
<dbReference type="GO" id="GO:0010389">
    <property type="term" value="P:regulation of G2/M transition of mitotic cell cycle"/>
    <property type="evidence" value="ECO:0007669"/>
    <property type="project" value="TreeGrafter"/>
</dbReference>
<comment type="catalytic activity">
    <reaction evidence="8">
        <text>L-threonyl-[protein] + ATP = O-phospho-L-threonyl-[protein] + ADP + H(+)</text>
        <dbReference type="Rhea" id="RHEA:46608"/>
        <dbReference type="Rhea" id="RHEA-COMP:11060"/>
        <dbReference type="Rhea" id="RHEA-COMP:11605"/>
        <dbReference type="ChEBI" id="CHEBI:15378"/>
        <dbReference type="ChEBI" id="CHEBI:30013"/>
        <dbReference type="ChEBI" id="CHEBI:30616"/>
        <dbReference type="ChEBI" id="CHEBI:61977"/>
        <dbReference type="ChEBI" id="CHEBI:456216"/>
        <dbReference type="EC" id="2.7.11.22"/>
    </reaction>
</comment>
<evidence type="ECO:0000256" key="6">
    <source>
        <dbReference type="ARBA" id="ARBA00022777"/>
    </source>
</evidence>
<evidence type="ECO:0000256" key="3">
    <source>
        <dbReference type="ARBA" id="ARBA00022553"/>
    </source>
</evidence>
<dbReference type="GO" id="GO:0008353">
    <property type="term" value="F:RNA polymerase II CTD heptapeptide repeat kinase activity"/>
    <property type="evidence" value="ECO:0007669"/>
    <property type="project" value="UniProtKB-EC"/>
</dbReference>
<evidence type="ECO:0000256" key="9">
    <source>
        <dbReference type="ARBA" id="ARBA00048367"/>
    </source>
</evidence>
<dbReference type="Pfam" id="PF00069">
    <property type="entry name" value="Pkinase"/>
    <property type="match status" value="1"/>
</dbReference>
<evidence type="ECO:0000256" key="2">
    <source>
        <dbReference type="ARBA" id="ARBA00022527"/>
    </source>
</evidence>
<dbReference type="GO" id="GO:0005634">
    <property type="term" value="C:nucleus"/>
    <property type="evidence" value="ECO:0007669"/>
    <property type="project" value="TreeGrafter"/>
</dbReference>
<evidence type="ECO:0000256" key="4">
    <source>
        <dbReference type="ARBA" id="ARBA00022679"/>
    </source>
</evidence>
<dbReference type="GO" id="GO:0000082">
    <property type="term" value="P:G1/S transition of mitotic cell cycle"/>
    <property type="evidence" value="ECO:0007669"/>
    <property type="project" value="TreeGrafter"/>
</dbReference>